<dbReference type="Proteomes" id="UP000278143">
    <property type="component" value="Unassembled WGS sequence"/>
</dbReference>
<dbReference type="GO" id="GO:0005856">
    <property type="term" value="C:cytoskeleton"/>
    <property type="evidence" value="ECO:0007669"/>
    <property type="project" value="UniProtKB-SubCell"/>
</dbReference>
<dbReference type="GO" id="GO:0008017">
    <property type="term" value="F:microtubule binding"/>
    <property type="evidence" value="ECO:0007669"/>
    <property type="project" value="InterPro"/>
</dbReference>
<proteinExistence type="predicted"/>
<feature type="domain" description="GAR" evidence="5">
    <location>
        <begin position="836"/>
        <end position="916"/>
    </location>
</feature>
<dbReference type="Gene3D" id="3.30.920.20">
    <property type="entry name" value="Gas2-like domain"/>
    <property type="match status" value="1"/>
</dbReference>
<dbReference type="InterPro" id="IPR003108">
    <property type="entry name" value="GAR_dom"/>
</dbReference>
<feature type="compositionally biased region" description="Polar residues" evidence="4">
    <location>
        <begin position="978"/>
        <end position="1007"/>
    </location>
</feature>
<protein>
    <recommendedName>
        <fullName evidence="5">GAR domain-containing protein</fullName>
    </recommendedName>
</protein>
<accession>A0A4P9Z0M8</accession>
<feature type="compositionally biased region" description="Low complexity" evidence="4">
    <location>
        <begin position="775"/>
        <end position="793"/>
    </location>
</feature>
<evidence type="ECO:0000256" key="1">
    <source>
        <dbReference type="ARBA" id="ARBA00004245"/>
    </source>
</evidence>
<sequence length="1043" mass="116141">MLDCSRALDMLPEPRSMVTFATVADMKQFVERTTETSLCLATIHDEKGLEALHEIRGEIEQLCPDSELLEDCDMLEESISVLLNRLAEEEELCRMLSGEIVGLIRIAEAVQSISESLERSEADLDDMLSDDRSLDATRIGFIKTAVADVIGMLQQQLPESIPPAVANELHRSRELAERITGRLEACDRYFQGDAQLNQMQARIDSVKDNMTAISQFVPEALGAVIQAIDQQLDAIDVDLKQLKFPTAEANEDGEPDGEPDGDGDGDDDFSEDISDMLNIRKIDLMEELLRTRSAFAQAKEDAYRTKRTSFAVEECRRYVQVCLTVYREHTTEREKRLARALVDAEERDAVPDARAAEDGMSATIQEIELGFEKLQAMCTDGFEAHENIEKMLDEAERARDDVRSAIDLGRSLDAMLTRYGEMVAFHAGVMKRIDKARASLPADGQYTSDTVKEPELMKIGSEIMRITADDCTALCDSIDEYSRSDFVLASELAGLDRFRMHVHMNYTRLMAAWNTLKAELESLRSDGNVNEQRLLCSRNISMAATRVNELHAAMLDATHDPWTALEQLQLIQAHVREQAEQLDQVLAGMAADDLASFEEEGRAVMEQLEQLDELTASKIRDAELMEQFEEELCDLDDHISHLLNRVDESIVEAAAVTERDEIEMLIQRLSMCLGDAETEIPQRLADISSLAASINGRVASEEFSKFEKQWHETRSFAAKELEALRKKRIHKSASLLETLPGIAEDAAVEEGNDAAATSSTTTTLAGERKHRRTHSNTIIIGGNNSNSNNSSSTMQDDNGYRPRRRSSSVTSATSDKSPHNARDGFKWIRPMLVHPSPNHYVPDASDKLDVRVASIINECHTEIKIERTAQSGRYLIGDLEPKTIFCRMLNDRMVMVRVGGGWVELSRFLSTHAASLHKLVPIQQGQQPASPLSPLYPIRLPAKTLPTTPSSPGLMPRGSRASTSNGPLPPKSPRRTVRSPSLSPKMSARSISSPGATPLASPQMSRSQSKDKAANHPLCRTTTDGNDMHIRMAIRMEQSFNRQ</sequence>
<name>A0A4P9Z0M8_9FUNG</name>
<organism evidence="6 7">
    <name type="scientific">Syncephalis pseudoplumigaleata</name>
    <dbReference type="NCBI Taxonomy" id="1712513"/>
    <lineage>
        <taxon>Eukaryota</taxon>
        <taxon>Fungi</taxon>
        <taxon>Fungi incertae sedis</taxon>
        <taxon>Zoopagomycota</taxon>
        <taxon>Zoopagomycotina</taxon>
        <taxon>Zoopagomycetes</taxon>
        <taxon>Zoopagales</taxon>
        <taxon>Piptocephalidaceae</taxon>
        <taxon>Syncephalis</taxon>
    </lineage>
</organism>
<dbReference type="InterPro" id="IPR036534">
    <property type="entry name" value="GAR_dom_sf"/>
</dbReference>
<reference evidence="7" key="1">
    <citation type="journal article" date="2018" name="Nat. Microbiol.">
        <title>Leveraging single-cell genomics to expand the fungal tree of life.</title>
        <authorList>
            <person name="Ahrendt S.R."/>
            <person name="Quandt C.A."/>
            <person name="Ciobanu D."/>
            <person name="Clum A."/>
            <person name="Salamov A."/>
            <person name="Andreopoulos B."/>
            <person name="Cheng J.F."/>
            <person name="Woyke T."/>
            <person name="Pelin A."/>
            <person name="Henrissat B."/>
            <person name="Reynolds N.K."/>
            <person name="Benny G.L."/>
            <person name="Smith M.E."/>
            <person name="James T.Y."/>
            <person name="Grigoriev I.V."/>
        </authorList>
    </citation>
    <scope>NUCLEOTIDE SEQUENCE [LARGE SCALE GENOMIC DNA]</scope>
    <source>
        <strain evidence="7">Benny S71-1</strain>
    </source>
</reference>
<evidence type="ECO:0000313" key="7">
    <source>
        <dbReference type="Proteomes" id="UP000278143"/>
    </source>
</evidence>
<feature type="region of interest" description="Disordered" evidence="4">
    <location>
        <begin position="245"/>
        <end position="270"/>
    </location>
</feature>
<dbReference type="OrthoDB" id="10017054at2759"/>
<feature type="region of interest" description="Disordered" evidence="4">
    <location>
        <begin position="926"/>
        <end position="1028"/>
    </location>
</feature>
<dbReference type="SUPFAM" id="SSF143575">
    <property type="entry name" value="GAS2 domain-like"/>
    <property type="match status" value="1"/>
</dbReference>
<keyword evidence="2" id="KW-0963">Cytoplasm</keyword>
<feature type="compositionally biased region" description="Acidic residues" evidence="4">
    <location>
        <begin position="249"/>
        <end position="270"/>
    </location>
</feature>
<dbReference type="PROSITE" id="PS51460">
    <property type="entry name" value="GAR"/>
    <property type="match status" value="1"/>
</dbReference>
<feature type="region of interest" description="Disordered" evidence="4">
    <location>
        <begin position="750"/>
        <end position="822"/>
    </location>
</feature>
<evidence type="ECO:0000256" key="4">
    <source>
        <dbReference type="SAM" id="MobiDB-lite"/>
    </source>
</evidence>
<evidence type="ECO:0000256" key="3">
    <source>
        <dbReference type="ARBA" id="ARBA00023212"/>
    </source>
</evidence>
<evidence type="ECO:0000259" key="5">
    <source>
        <dbReference type="PROSITE" id="PS51460"/>
    </source>
</evidence>
<dbReference type="Pfam" id="PF02187">
    <property type="entry name" value="GAS2"/>
    <property type="match status" value="1"/>
</dbReference>
<feature type="compositionally biased region" description="Low complexity" evidence="4">
    <location>
        <begin position="754"/>
        <end position="763"/>
    </location>
</feature>
<keyword evidence="7" id="KW-1185">Reference proteome</keyword>
<dbReference type="AlphaFoldDB" id="A0A4P9Z0M8"/>
<evidence type="ECO:0000256" key="2">
    <source>
        <dbReference type="ARBA" id="ARBA00022490"/>
    </source>
</evidence>
<comment type="subcellular location">
    <subcellularLocation>
        <location evidence="1">Cytoplasm</location>
        <location evidence="1">Cytoskeleton</location>
    </subcellularLocation>
</comment>
<dbReference type="EMBL" id="KZ989977">
    <property type="protein sequence ID" value="RKP24910.1"/>
    <property type="molecule type" value="Genomic_DNA"/>
</dbReference>
<dbReference type="SMART" id="SM00243">
    <property type="entry name" value="GAS2"/>
    <property type="match status" value="1"/>
</dbReference>
<evidence type="ECO:0000313" key="6">
    <source>
        <dbReference type="EMBL" id="RKP24910.1"/>
    </source>
</evidence>
<keyword evidence="3" id="KW-0206">Cytoskeleton</keyword>
<gene>
    <name evidence="6" type="ORF">SYNPS1DRAFT_23048</name>
</gene>